<organism evidence="1 2">
    <name type="scientific">Trichoderma simmonsii</name>
    <dbReference type="NCBI Taxonomy" id="1491479"/>
    <lineage>
        <taxon>Eukaryota</taxon>
        <taxon>Fungi</taxon>
        <taxon>Dikarya</taxon>
        <taxon>Ascomycota</taxon>
        <taxon>Pezizomycotina</taxon>
        <taxon>Sordariomycetes</taxon>
        <taxon>Hypocreomycetidae</taxon>
        <taxon>Hypocreales</taxon>
        <taxon>Hypocreaceae</taxon>
        <taxon>Trichoderma</taxon>
    </lineage>
</organism>
<dbReference type="AlphaFoldDB" id="A0A8G0LSN2"/>
<sequence>MSGQKDAGEQWVPIPEEVKFKMTLHRALLRGNGFYDVLVPSADEIDQLADQLANSSLDIGVTDMGELLLPKRLPVIDLIDLPEEHLHALIEEALPADRQRFVKYLKERPLGLDAITAGSAFWIE</sequence>
<dbReference type="EMBL" id="CP075870">
    <property type="protein sequence ID" value="QYT05111.1"/>
    <property type="molecule type" value="Genomic_DNA"/>
</dbReference>
<accession>A0A8G0LSN2</accession>
<protein>
    <submittedName>
        <fullName evidence="1">Uncharacterized protein</fullName>
    </submittedName>
</protein>
<gene>
    <name evidence="1" type="ORF">H0G86_012007</name>
</gene>
<evidence type="ECO:0000313" key="1">
    <source>
        <dbReference type="EMBL" id="QYT05111.1"/>
    </source>
</evidence>
<dbReference type="Proteomes" id="UP000826661">
    <property type="component" value="Chromosome VII"/>
</dbReference>
<proteinExistence type="predicted"/>
<keyword evidence="2" id="KW-1185">Reference proteome</keyword>
<evidence type="ECO:0000313" key="2">
    <source>
        <dbReference type="Proteomes" id="UP000826661"/>
    </source>
</evidence>
<name>A0A8G0LSN2_9HYPO</name>
<reference evidence="1 2" key="1">
    <citation type="journal article" date="2021" name="BMC Genomics">
        <title>Telomere-to-telomere genome assembly of asparaginase-producing Trichoderma simmonsii.</title>
        <authorList>
            <person name="Chung D."/>
            <person name="Kwon Y.M."/>
            <person name="Yang Y."/>
        </authorList>
    </citation>
    <scope>NUCLEOTIDE SEQUENCE [LARGE SCALE GENOMIC DNA]</scope>
    <source>
        <strain evidence="1 2">GH-Sj1</strain>
    </source>
</reference>